<evidence type="ECO:0000256" key="1">
    <source>
        <dbReference type="SAM" id="MobiDB-lite"/>
    </source>
</evidence>
<evidence type="ECO:0008006" key="4">
    <source>
        <dbReference type="Google" id="ProtNLM"/>
    </source>
</evidence>
<comment type="caution">
    <text evidence="2">The sequence shown here is derived from an EMBL/GenBank/DDBJ whole genome shotgun (WGS) entry which is preliminary data.</text>
</comment>
<dbReference type="Proteomes" id="UP001160148">
    <property type="component" value="Unassembled WGS sequence"/>
</dbReference>
<evidence type="ECO:0000313" key="3">
    <source>
        <dbReference type="Proteomes" id="UP001160148"/>
    </source>
</evidence>
<protein>
    <recommendedName>
        <fullName evidence="4">DUF4485 domain-containing protein</fullName>
    </recommendedName>
</protein>
<organism evidence="2 3">
    <name type="scientific">Macrosiphum euphorbiae</name>
    <name type="common">potato aphid</name>
    <dbReference type="NCBI Taxonomy" id="13131"/>
    <lineage>
        <taxon>Eukaryota</taxon>
        <taxon>Metazoa</taxon>
        <taxon>Ecdysozoa</taxon>
        <taxon>Arthropoda</taxon>
        <taxon>Hexapoda</taxon>
        <taxon>Insecta</taxon>
        <taxon>Pterygota</taxon>
        <taxon>Neoptera</taxon>
        <taxon>Paraneoptera</taxon>
        <taxon>Hemiptera</taxon>
        <taxon>Sternorrhyncha</taxon>
        <taxon>Aphidomorpha</taxon>
        <taxon>Aphidoidea</taxon>
        <taxon>Aphididae</taxon>
        <taxon>Macrosiphini</taxon>
        <taxon>Macrosiphum</taxon>
    </lineage>
</organism>
<gene>
    <name evidence="2" type="ORF">MEUPH1_LOCUS7603</name>
</gene>
<keyword evidence="3" id="KW-1185">Reference proteome</keyword>
<evidence type="ECO:0000313" key="2">
    <source>
        <dbReference type="EMBL" id="CAI6351236.1"/>
    </source>
</evidence>
<name>A0AAV0W674_9HEMI</name>
<dbReference type="AlphaFoldDB" id="A0AAV0W674"/>
<feature type="region of interest" description="Disordered" evidence="1">
    <location>
        <begin position="257"/>
        <end position="276"/>
    </location>
</feature>
<accession>A0AAV0W674</accession>
<dbReference type="EMBL" id="CARXXK010000001">
    <property type="protein sequence ID" value="CAI6351236.1"/>
    <property type="molecule type" value="Genomic_DNA"/>
</dbReference>
<proteinExistence type="predicted"/>
<sequence>MDLDKCKYNGADSRCIDQITSLLYKIKDPVHLSNVHDWVMKLTTGEPSNSKTDYLRLLEYALKSDDGKGLREPFTSPPLDRLLADPKSTSSLVDSVAACVGGDKWRTSAGGGCCDVDTSTVNLSTTAAEEPPAASAALTDLLCRTDCKTTSVQKFVAATSPLTCDGSRLLSRVAGECLENFGRTAGAVFDERTQKLCDALAKEQVALLLRYRTTAQRMLTRAQILQDHVRELMPTFQYEEFLKGPDEHVTEVLLAKKTGNGLEPDTAPSTNGDGDDAAMQQKKLMCALQWLRSEVERADCENITLVERYDAVVAAIVVASNKKIANECRAKARKLEVQTELSEVRKKSAKQEALIDCYIGKMSL</sequence>
<reference evidence="2 3" key="1">
    <citation type="submission" date="2023-01" db="EMBL/GenBank/DDBJ databases">
        <authorList>
            <person name="Whitehead M."/>
        </authorList>
    </citation>
    <scope>NUCLEOTIDE SEQUENCE [LARGE SCALE GENOMIC DNA]</scope>
</reference>